<accession>A0ACB9ZVA0</accession>
<sequence>MEDLVNKGEENRTFASLFQDNHNPSKGISLSKVESSDEEVEIELDDVDDNRISYARVLVEVDIAKDLVSEVAIKMTYGNRRIQQVVYENVPKFCSTCEVLGHSLDRCHKNKQVKVNQKEKMADGGENVQPEATRKGSTNGKQIVNAEEAGLSGRAVCLSLIGREKQNMTGADKAEKAVQKRTTPVLVDKGVNKVQPKEKGKKPLMRSEATTLEKRKGSALHIL</sequence>
<proteinExistence type="predicted"/>
<dbReference type="Proteomes" id="UP001060085">
    <property type="component" value="Linkage Group LG07"/>
</dbReference>
<protein>
    <submittedName>
        <fullName evidence="1">Uncharacterized protein</fullName>
    </submittedName>
</protein>
<comment type="caution">
    <text evidence="1">The sequence shown here is derived from an EMBL/GenBank/DDBJ whole genome shotgun (WGS) entry which is preliminary data.</text>
</comment>
<reference evidence="2" key="1">
    <citation type="journal article" date="2023" name="Nat. Plants">
        <title>Single-cell RNA sequencing provides a high-resolution roadmap for understanding the multicellular compartmentation of specialized metabolism.</title>
        <authorList>
            <person name="Sun S."/>
            <person name="Shen X."/>
            <person name="Li Y."/>
            <person name="Li Y."/>
            <person name="Wang S."/>
            <person name="Li R."/>
            <person name="Zhang H."/>
            <person name="Shen G."/>
            <person name="Guo B."/>
            <person name="Wei J."/>
            <person name="Xu J."/>
            <person name="St-Pierre B."/>
            <person name="Chen S."/>
            <person name="Sun C."/>
        </authorList>
    </citation>
    <scope>NUCLEOTIDE SEQUENCE [LARGE SCALE GENOMIC DNA]</scope>
</reference>
<dbReference type="EMBL" id="CM044707">
    <property type="protein sequence ID" value="KAI5652558.1"/>
    <property type="molecule type" value="Genomic_DNA"/>
</dbReference>
<organism evidence="1 2">
    <name type="scientific">Catharanthus roseus</name>
    <name type="common">Madagascar periwinkle</name>
    <name type="synonym">Vinca rosea</name>
    <dbReference type="NCBI Taxonomy" id="4058"/>
    <lineage>
        <taxon>Eukaryota</taxon>
        <taxon>Viridiplantae</taxon>
        <taxon>Streptophyta</taxon>
        <taxon>Embryophyta</taxon>
        <taxon>Tracheophyta</taxon>
        <taxon>Spermatophyta</taxon>
        <taxon>Magnoliopsida</taxon>
        <taxon>eudicotyledons</taxon>
        <taxon>Gunneridae</taxon>
        <taxon>Pentapetalae</taxon>
        <taxon>asterids</taxon>
        <taxon>lamiids</taxon>
        <taxon>Gentianales</taxon>
        <taxon>Apocynaceae</taxon>
        <taxon>Rauvolfioideae</taxon>
        <taxon>Vinceae</taxon>
        <taxon>Catharanthinae</taxon>
        <taxon>Catharanthus</taxon>
    </lineage>
</organism>
<evidence type="ECO:0000313" key="1">
    <source>
        <dbReference type="EMBL" id="KAI5652558.1"/>
    </source>
</evidence>
<keyword evidence="2" id="KW-1185">Reference proteome</keyword>
<evidence type="ECO:0000313" key="2">
    <source>
        <dbReference type="Proteomes" id="UP001060085"/>
    </source>
</evidence>
<name>A0ACB9ZVA0_CATRO</name>
<gene>
    <name evidence="1" type="ORF">M9H77_29745</name>
</gene>